<evidence type="ECO:0000313" key="3">
    <source>
        <dbReference type="Proteomes" id="UP000789901"/>
    </source>
</evidence>
<accession>A0ABN7XNP5</accession>
<evidence type="ECO:0000256" key="1">
    <source>
        <dbReference type="SAM" id="MobiDB-lite"/>
    </source>
</evidence>
<protein>
    <submittedName>
        <fullName evidence="2">29637_t:CDS:1</fullName>
    </submittedName>
</protein>
<feature type="non-terminal residue" evidence="2">
    <location>
        <position position="1"/>
    </location>
</feature>
<dbReference type="Proteomes" id="UP000789901">
    <property type="component" value="Unassembled WGS sequence"/>
</dbReference>
<comment type="caution">
    <text evidence="2">The sequence shown here is derived from an EMBL/GenBank/DDBJ whole genome shotgun (WGS) entry which is preliminary data.</text>
</comment>
<keyword evidence="3" id="KW-1185">Reference proteome</keyword>
<feature type="region of interest" description="Disordered" evidence="1">
    <location>
        <begin position="1"/>
        <end position="29"/>
    </location>
</feature>
<dbReference type="EMBL" id="CAJVQB010165824">
    <property type="protein sequence ID" value="CAG8856967.1"/>
    <property type="molecule type" value="Genomic_DNA"/>
</dbReference>
<sequence length="101" mass="12055">LIKELSMPSEPIDDNDRENKSKKSKPKSLLQLYNNANRAEKRITQAYQEEIRCWYLFAEKFEELKEIKKNNSRFNDRQARVVKLQPIFQASQEISISYSEK</sequence>
<name>A0ABN7XNP5_GIGMA</name>
<organism evidence="2 3">
    <name type="scientific">Gigaspora margarita</name>
    <dbReference type="NCBI Taxonomy" id="4874"/>
    <lineage>
        <taxon>Eukaryota</taxon>
        <taxon>Fungi</taxon>
        <taxon>Fungi incertae sedis</taxon>
        <taxon>Mucoromycota</taxon>
        <taxon>Glomeromycotina</taxon>
        <taxon>Glomeromycetes</taxon>
        <taxon>Diversisporales</taxon>
        <taxon>Gigasporaceae</taxon>
        <taxon>Gigaspora</taxon>
    </lineage>
</organism>
<gene>
    <name evidence="2" type="ORF">GMARGA_LOCUS45788</name>
</gene>
<reference evidence="2 3" key="1">
    <citation type="submission" date="2021-06" db="EMBL/GenBank/DDBJ databases">
        <authorList>
            <person name="Kallberg Y."/>
            <person name="Tangrot J."/>
            <person name="Rosling A."/>
        </authorList>
    </citation>
    <scope>NUCLEOTIDE SEQUENCE [LARGE SCALE GENOMIC DNA]</scope>
    <source>
        <strain evidence="2 3">120-4 pot B 10/14</strain>
    </source>
</reference>
<feature type="non-terminal residue" evidence="2">
    <location>
        <position position="101"/>
    </location>
</feature>
<evidence type="ECO:0000313" key="2">
    <source>
        <dbReference type="EMBL" id="CAG8856967.1"/>
    </source>
</evidence>
<proteinExistence type="predicted"/>